<protein>
    <submittedName>
        <fullName evidence="5">High frequency lysogenization protein HflD</fullName>
    </submittedName>
</protein>
<name>A0A150HLY2_9GAMM</name>
<dbReference type="GO" id="GO:0005737">
    <property type="term" value="C:cytoplasm"/>
    <property type="evidence" value="ECO:0007669"/>
    <property type="project" value="UniProtKB-SubCell"/>
</dbReference>
<evidence type="ECO:0000256" key="2">
    <source>
        <dbReference type="ARBA" id="ARBA00022475"/>
    </source>
</evidence>
<dbReference type="PANTHER" id="PTHR38100:SF1">
    <property type="entry name" value="HIGH FREQUENCY LYSOGENIZATION PROTEIN HFLD"/>
    <property type="match status" value="1"/>
</dbReference>
<organism evidence="5 8">
    <name type="scientific">Acinetobacter venetianus</name>
    <dbReference type="NCBI Taxonomy" id="52133"/>
    <lineage>
        <taxon>Bacteria</taxon>
        <taxon>Pseudomonadati</taxon>
        <taxon>Pseudomonadota</taxon>
        <taxon>Gammaproteobacteria</taxon>
        <taxon>Moraxellales</taxon>
        <taxon>Moraxellaceae</taxon>
        <taxon>Acinetobacter</taxon>
    </lineage>
</organism>
<dbReference type="Proteomes" id="UP000075544">
    <property type="component" value="Unassembled WGS sequence"/>
</dbReference>
<proteinExistence type="predicted"/>
<sequence length="243" mass="27182">MAELPFQHTQALNVRQNRALALAAVFQATQLTHMTAMAGQQSIGDSGNFYCELLIKASLNIRPASNNATQTLDFFNQLADISLGLKTLEGCITQPFNSAPKSRVPKLSTAKLPMSYAMALLQLEKKVYSNPEYVKIIETAQQKILKQLSFFDNNYLHPSIIANLAQTYVETAGQINPRILVRGNAEAFKDINHTNRIRACLFTGLQLAHLWRQLGGSSWSMIFSKRKLLQDIQALARLQYQVV</sequence>
<gene>
    <name evidence="5" type="primary">hflD</name>
    <name evidence="6" type="ORF">AVENLUH13518_01869</name>
    <name evidence="5" type="ORF">AVENLUH5627_02423</name>
</gene>
<dbReference type="Proteomes" id="UP000075680">
    <property type="component" value="Unassembled WGS sequence"/>
</dbReference>
<dbReference type="GeneID" id="58195284"/>
<comment type="caution">
    <text evidence="5">The sequence shown here is derived from an EMBL/GenBank/DDBJ whole genome shotgun (WGS) entry which is preliminary data.</text>
</comment>
<dbReference type="Gene3D" id="1.10.3890.10">
    <property type="entry name" value="HflD-like"/>
    <property type="match status" value="1"/>
</dbReference>
<dbReference type="Pfam" id="PF04356">
    <property type="entry name" value="DUF489"/>
    <property type="match status" value="1"/>
</dbReference>
<dbReference type="PANTHER" id="PTHR38100">
    <property type="entry name" value="HIGH FREQUENCY LYSOGENIZATION PROTEIN HFLD"/>
    <property type="match status" value="1"/>
</dbReference>
<dbReference type="RefSeq" id="WP_004880522.1">
    <property type="nucleotide sequence ID" value="NZ_BCLZ01000012.1"/>
</dbReference>
<evidence type="ECO:0000313" key="5">
    <source>
        <dbReference type="EMBL" id="KXZ66729.1"/>
    </source>
</evidence>
<dbReference type="PATRIC" id="fig|52133.18.peg.2489"/>
<dbReference type="NCBIfam" id="NF001250">
    <property type="entry name" value="PRK00218.1-6"/>
    <property type="match status" value="1"/>
</dbReference>
<evidence type="ECO:0000313" key="7">
    <source>
        <dbReference type="Proteomes" id="UP000075544"/>
    </source>
</evidence>
<evidence type="ECO:0000313" key="8">
    <source>
        <dbReference type="Proteomes" id="UP000075680"/>
    </source>
</evidence>
<evidence type="ECO:0000256" key="4">
    <source>
        <dbReference type="ARBA" id="ARBA00023136"/>
    </source>
</evidence>
<dbReference type="EMBL" id="JRUE01000201">
    <property type="protein sequence ID" value="KXZ66729.1"/>
    <property type="molecule type" value="Genomic_DNA"/>
</dbReference>
<dbReference type="AlphaFoldDB" id="A0A150HLY2"/>
<keyword evidence="3" id="KW-0963">Cytoplasm</keyword>
<dbReference type="InterPro" id="IPR007451">
    <property type="entry name" value="HflD"/>
</dbReference>
<reference evidence="7 8" key="1">
    <citation type="journal article" date="2016" name="Sci. Rep.">
        <title>Genomic and phenotypic characterization of the species Acinetobacter venetianus.</title>
        <authorList>
            <person name="Fondi M."/>
            <person name="Maida I."/>
            <person name="Perrin E."/>
            <person name="Orlandini V."/>
            <person name="La Torre L."/>
            <person name="Bosi E."/>
            <person name="Negroni A."/>
            <person name="Zanaroli G."/>
            <person name="Fava F."/>
            <person name="Decorosi F."/>
            <person name="Giovannetti L."/>
            <person name="Viti C."/>
            <person name="Vaneechoutte M."/>
            <person name="Dijkshoorn L."/>
            <person name="Fani R."/>
        </authorList>
    </citation>
    <scope>NUCLEOTIDE SEQUENCE [LARGE SCALE GENOMIC DNA]</scope>
    <source>
        <strain evidence="6 7">LUH13518</strain>
        <strain evidence="5 8">LUH5627</strain>
    </source>
</reference>
<dbReference type="EMBL" id="JRHX01000055">
    <property type="protein sequence ID" value="KXZ70385.1"/>
    <property type="molecule type" value="Genomic_DNA"/>
</dbReference>
<evidence type="ECO:0000313" key="6">
    <source>
        <dbReference type="EMBL" id="KXZ70385.1"/>
    </source>
</evidence>
<keyword evidence="4" id="KW-0472">Membrane</keyword>
<evidence type="ECO:0000256" key="1">
    <source>
        <dbReference type="ARBA" id="ARBA00004496"/>
    </source>
</evidence>
<dbReference type="InterPro" id="IPR035932">
    <property type="entry name" value="HflD-like_sf"/>
</dbReference>
<evidence type="ECO:0000256" key="3">
    <source>
        <dbReference type="ARBA" id="ARBA00022490"/>
    </source>
</evidence>
<accession>A0A137XTA7</accession>
<comment type="subcellular location">
    <subcellularLocation>
        <location evidence="1">Cytoplasm</location>
    </subcellularLocation>
</comment>
<dbReference type="SUPFAM" id="SSF101322">
    <property type="entry name" value="YcfC-like"/>
    <property type="match status" value="1"/>
</dbReference>
<accession>A0A150HLY2</accession>
<keyword evidence="2" id="KW-1003">Cell membrane</keyword>